<dbReference type="AlphaFoldDB" id="A0A6V7INF1"/>
<evidence type="ECO:0000256" key="2">
    <source>
        <dbReference type="ARBA" id="ARBA00022917"/>
    </source>
</evidence>
<evidence type="ECO:0000256" key="3">
    <source>
        <dbReference type="ARBA" id="ARBA00023128"/>
    </source>
</evidence>
<evidence type="ECO:0000256" key="1">
    <source>
        <dbReference type="ARBA" id="ARBA00022741"/>
    </source>
</evidence>
<organism evidence="6">
    <name type="scientific">Bracon brevicornis</name>
    <dbReference type="NCBI Taxonomy" id="1563983"/>
    <lineage>
        <taxon>Eukaryota</taxon>
        <taxon>Metazoa</taxon>
        <taxon>Ecdysozoa</taxon>
        <taxon>Arthropoda</taxon>
        <taxon>Hexapoda</taxon>
        <taxon>Insecta</taxon>
        <taxon>Pterygota</taxon>
        <taxon>Neoptera</taxon>
        <taxon>Endopterygota</taxon>
        <taxon>Hymenoptera</taxon>
        <taxon>Apocrita</taxon>
        <taxon>Ichneumonoidea</taxon>
        <taxon>Braconidae</taxon>
        <taxon>Braconinae</taxon>
        <taxon>Bracon</taxon>
    </lineage>
</organism>
<dbReference type="EMBL" id="CADCXW020000007">
    <property type="protein sequence ID" value="CAD1540564.1"/>
    <property type="molecule type" value="Genomic_DNA"/>
</dbReference>
<dbReference type="GO" id="GO:0005739">
    <property type="term" value="C:mitochondrion"/>
    <property type="evidence" value="ECO:0007669"/>
    <property type="project" value="TreeGrafter"/>
</dbReference>
<feature type="domain" description="Elongation factor EFG" evidence="5">
    <location>
        <begin position="8"/>
        <end position="95"/>
    </location>
</feature>
<keyword evidence="4" id="KW-0342">GTP-binding</keyword>
<accession>A0A6V7INF1</accession>
<dbReference type="GO" id="GO:0003924">
    <property type="term" value="F:GTPase activity"/>
    <property type="evidence" value="ECO:0007669"/>
    <property type="project" value="TreeGrafter"/>
</dbReference>
<dbReference type="InterPro" id="IPR035649">
    <property type="entry name" value="EFG_V"/>
</dbReference>
<keyword evidence="2" id="KW-0648">Protein biosynthesis</keyword>
<evidence type="ECO:0000313" key="6">
    <source>
        <dbReference type="EMBL" id="CAD1540564.1"/>
    </source>
</evidence>
<evidence type="ECO:0000256" key="4">
    <source>
        <dbReference type="ARBA" id="ARBA00023134"/>
    </source>
</evidence>
<gene>
    <name evidence="6" type="ORF">BBRV_LOCUS28590</name>
</gene>
<dbReference type="InterPro" id="IPR035647">
    <property type="entry name" value="EFG_III/V"/>
</dbReference>
<dbReference type="FunFam" id="3.30.70.240:FF:000001">
    <property type="entry name" value="Elongation factor G"/>
    <property type="match status" value="1"/>
</dbReference>
<dbReference type="GO" id="GO:0032790">
    <property type="term" value="P:ribosome disassembly"/>
    <property type="evidence" value="ECO:0007669"/>
    <property type="project" value="TreeGrafter"/>
</dbReference>
<protein>
    <recommendedName>
        <fullName evidence="5">Elongation factor EFG domain-containing protein</fullName>
    </recommendedName>
</protein>
<dbReference type="SMART" id="SM00838">
    <property type="entry name" value="EFG_C"/>
    <property type="match status" value="1"/>
</dbReference>
<dbReference type="PANTHER" id="PTHR43261">
    <property type="entry name" value="TRANSLATION ELONGATION FACTOR G-RELATED"/>
    <property type="match status" value="1"/>
</dbReference>
<dbReference type="GO" id="GO:0032543">
    <property type="term" value="P:mitochondrial translation"/>
    <property type="evidence" value="ECO:0007669"/>
    <property type="project" value="TreeGrafter"/>
</dbReference>
<evidence type="ECO:0000259" key="5">
    <source>
        <dbReference type="SMART" id="SM00838"/>
    </source>
</evidence>
<keyword evidence="3" id="KW-0496">Mitochondrion</keyword>
<dbReference type="InterPro" id="IPR000640">
    <property type="entry name" value="EFG_V-like"/>
</dbReference>
<reference evidence="6" key="1">
    <citation type="submission" date="2020-07" db="EMBL/GenBank/DDBJ databases">
        <authorList>
            <person name="Ferguson B K."/>
        </authorList>
    </citation>
    <scope>NUCLEOTIDE SEQUENCE</scope>
    <source>
        <strain evidence="6">L06</strain>
    </source>
</reference>
<dbReference type="SUPFAM" id="SSF54980">
    <property type="entry name" value="EF-G C-terminal domain-like"/>
    <property type="match status" value="1"/>
</dbReference>
<proteinExistence type="predicted"/>
<keyword evidence="1" id="KW-0547">Nucleotide-binding</keyword>
<name>A0A6V7INF1_9HYME</name>
<dbReference type="PANTHER" id="PTHR43261:SF1">
    <property type="entry name" value="RIBOSOME-RELEASING FACTOR 2, MITOCHONDRIAL"/>
    <property type="match status" value="1"/>
</dbReference>
<dbReference type="Pfam" id="PF00679">
    <property type="entry name" value="EFG_C"/>
    <property type="match status" value="1"/>
</dbReference>
<sequence>MLEEAGLVLLEPIMQLEIVTPELHSASVIGDLGRRRAEIQEITLRKSDKIIRSLTPLSELLGYATKLRILTSGTGNFSLEFDSYRRMTCSDEQEAIRNITGF</sequence>
<dbReference type="Gene3D" id="3.30.70.240">
    <property type="match status" value="1"/>
</dbReference>
<dbReference type="GO" id="GO:0005525">
    <property type="term" value="F:GTP binding"/>
    <property type="evidence" value="ECO:0007669"/>
    <property type="project" value="UniProtKB-KW"/>
</dbReference>
<dbReference type="CDD" id="cd03713">
    <property type="entry name" value="EFG_mtEFG_C"/>
    <property type="match status" value="1"/>
</dbReference>